<evidence type="ECO:0000256" key="2">
    <source>
        <dbReference type="ARBA" id="ARBA00004681"/>
    </source>
</evidence>
<dbReference type="NCBIfam" id="NF003556">
    <property type="entry name" value="PRK05222.1"/>
    <property type="match status" value="1"/>
</dbReference>
<evidence type="ECO:0000259" key="12">
    <source>
        <dbReference type="Pfam" id="PF08267"/>
    </source>
</evidence>
<dbReference type="Proteomes" id="UP000650424">
    <property type="component" value="Unassembled WGS sequence"/>
</dbReference>
<dbReference type="InterPro" id="IPR002629">
    <property type="entry name" value="Met_Synth_C/arc"/>
</dbReference>
<dbReference type="EC" id="2.1.1.14" evidence="10"/>
<dbReference type="GO" id="GO:0003871">
    <property type="term" value="F:5-methyltetrahydropteroyltriglutamate-homocysteine S-methyltransferase activity"/>
    <property type="evidence" value="ECO:0007669"/>
    <property type="project" value="UniProtKB-EC"/>
</dbReference>
<feature type="binding site" evidence="10">
    <location>
        <begin position="432"/>
        <end position="434"/>
    </location>
    <ligand>
        <name>L-homocysteine</name>
        <dbReference type="ChEBI" id="CHEBI:58199"/>
    </ligand>
</feature>
<feature type="binding site" evidence="10">
    <location>
        <position position="642"/>
    </location>
    <ligand>
        <name>Zn(2+)</name>
        <dbReference type="ChEBI" id="CHEBI:29105"/>
        <note>catalytic</note>
    </ligand>
</feature>
<dbReference type="RefSeq" id="WP_186947091.1">
    <property type="nucleotide sequence ID" value="NZ_JACOGF010000004.1"/>
</dbReference>
<dbReference type="GO" id="GO:0032259">
    <property type="term" value="P:methylation"/>
    <property type="evidence" value="ECO:0007669"/>
    <property type="project" value="UniProtKB-KW"/>
</dbReference>
<dbReference type="NCBIfam" id="TIGR01371">
    <property type="entry name" value="met_syn_B12ind"/>
    <property type="match status" value="1"/>
</dbReference>
<comment type="function">
    <text evidence="1 10">Catalyzes the transfer of a methyl group from 5-methyltetrahydrofolate to homocysteine resulting in methionine formation.</text>
</comment>
<feature type="binding site" evidence="10">
    <location>
        <position position="562"/>
    </location>
    <ligand>
        <name>5-methyltetrahydropteroyltri-L-glutamate</name>
        <dbReference type="ChEBI" id="CHEBI:58207"/>
    </ligand>
</feature>
<feature type="binding site" evidence="10">
    <location>
        <position position="485"/>
    </location>
    <ligand>
        <name>L-homocysteine</name>
        <dbReference type="ChEBI" id="CHEBI:58199"/>
    </ligand>
</feature>
<dbReference type="InterPro" id="IPR013215">
    <property type="entry name" value="Cbl-indep_Met_Synth_N"/>
</dbReference>
<dbReference type="Gene3D" id="3.20.20.210">
    <property type="match status" value="2"/>
</dbReference>
<keyword evidence="10" id="KW-0677">Repeat</keyword>
<feature type="binding site" evidence="10">
    <location>
        <position position="666"/>
    </location>
    <ligand>
        <name>Zn(2+)</name>
        <dbReference type="ChEBI" id="CHEBI:29105"/>
        <note>catalytic</note>
    </ligand>
</feature>
<evidence type="ECO:0000313" key="13">
    <source>
        <dbReference type="EMBL" id="MBC3917855.1"/>
    </source>
</evidence>
<feature type="binding site" evidence="10">
    <location>
        <position position="112"/>
    </location>
    <ligand>
        <name>5-methyltetrahydropteroyltri-L-glutamate</name>
        <dbReference type="ChEBI" id="CHEBI:58207"/>
    </ligand>
</feature>
<proteinExistence type="inferred from homology"/>
<accession>A0ABR6ZPP8</accession>
<evidence type="ECO:0000256" key="8">
    <source>
        <dbReference type="ARBA" id="ARBA00022833"/>
    </source>
</evidence>
<dbReference type="Pfam" id="PF08267">
    <property type="entry name" value="Meth_synt_1"/>
    <property type="match status" value="1"/>
</dbReference>
<keyword evidence="7 10" id="KW-0479">Metal-binding</keyword>
<evidence type="ECO:0000256" key="5">
    <source>
        <dbReference type="ARBA" id="ARBA00022605"/>
    </source>
</evidence>
<keyword evidence="9 10" id="KW-0486">Methionine biosynthesis</keyword>
<keyword evidence="4 10" id="KW-0489">Methyltransferase</keyword>
<dbReference type="EMBL" id="JACOGF010000004">
    <property type="protein sequence ID" value="MBC3917855.1"/>
    <property type="molecule type" value="Genomic_DNA"/>
</dbReference>
<dbReference type="HAMAP" id="MF_00172">
    <property type="entry name" value="Meth_synth"/>
    <property type="match status" value="1"/>
</dbReference>
<evidence type="ECO:0000256" key="1">
    <source>
        <dbReference type="ARBA" id="ARBA00002777"/>
    </source>
</evidence>
<dbReference type="PIRSF" id="PIRSF000382">
    <property type="entry name" value="MeTrfase_B12_ind"/>
    <property type="match status" value="1"/>
</dbReference>
<evidence type="ECO:0000256" key="6">
    <source>
        <dbReference type="ARBA" id="ARBA00022679"/>
    </source>
</evidence>
<evidence type="ECO:0000313" key="14">
    <source>
        <dbReference type="Proteomes" id="UP000650424"/>
    </source>
</evidence>
<evidence type="ECO:0000256" key="4">
    <source>
        <dbReference type="ARBA" id="ARBA00022603"/>
    </source>
</evidence>
<comment type="caution">
    <text evidence="13">The sequence shown here is derived from an EMBL/GenBank/DDBJ whole genome shotgun (WGS) entry which is preliminary data.</text>
</comment>
<keyword evidence="8 10" id="KW-0862">Zinc</keyword>
<feature type="binding site" evidence="10">
    <location>
        <begin position="16"/>
        <end position="19"/>
    </location>
    <ligand>
        <name>5-methyltetrahydropteroyltri-L-glutamate</name>
        <dbReference type="ChEBI" id="CHEBI:58207"/>
    </ligand>
</feature>
<feature type="binding site" evidence="10">
    <location>
        <position position="727"/>
    </location>
    <ligand>
        <name>Zn(2+)</name>
        <dbReference type="ChEBI" id="CHEBI:29105"/>
        <note>catalytic</note>
    </ligand>
</feature>
<comment type="pathway">
    <text evidence="2 10">Amino-acid biosynthesis; L-methionine biosynthesis via de novo pathway; L-methionine from L-homocysteine (MetE route): step 1/1.</text>
</comment>
<feature type="binding site" evidence="10">
    <location>
        <position position="644"/>
    </location>
    <ligand>
        <name>Zn(2+)</name>
        <dbReference type="ChEBI" id="CHEBI:29105"/>
        <note>catalytic</note>
    </ligand>
</feature>
<feature type="active site" description="Proton donor" evidence="10">
    <location>
        <position position="695"/>
    </location>
</feature>
<comment type="catalytic activity">
    <reaction evidence="10">
        <text>5-methyltetrahydropteroyltri-L-glutamate + L-homocysteine = tetrahydropteroyltri-L-glutamate + L-methionine</text>
        <dbReference type="Rhea" id="RHEA:21196"/>
        <dbReference type="ChEBI" id="CHEBI:57844"/>
        <dbReference type="ChEBI" id="CHEBI:58140"/>
        <dbReference type="ChEBI" id="CHEBI:58199"/>
        <dbReference type="ChEBI" id="CHEBI:58207"/>
        <dbReference type="EC" id="2.1.1.14"/>
    </reaction>
</comment>
<keyword evidence="5 10" id="KW-0028">Amino-acid biosynthesis</keyword>
<gene>
    <name evidence="10 13" type="primary">metE</name>
    <name evidence="13" type="ORF">H8L32_10255</name>
</gene>
<feature type="domain" description="Cobalamin-independent methionine synthase MetE N-terminal" evidence="12">
    <location>
        <begin position="4"/>
        <end position="310"/>
    </location>
</feature>
<evidence type="ECO:0000256" key="7">
    <source>
        <dbReference type="ARBA" id="ARBA00022723"/>
    </source>
</evidence>
<dbReference type="PANTHER" id="PTHR30519">
    <property type="entry name" value="5-METHYLTETRAHYDROPTEROYLTRIGLUTAMATE--HOMOCYSTEINE METHYLTRANSFERASE"/>
    <property type="match status" value="1"/>
</dbReference>
<keyword evidence="14" id="KW-1185">Reference proteome</keyword>
<dbReference type="InterPro" id="IPR038071">
    <property type="entry name" value="UROD/MetE-like_sf"/>
</dbReference>
<evidence type="ECO:0000256" key="9">
    <source>
        <dbReference type="ARBA" id="ARBA00023167"/>
    </source>
</evidence>
<dbReference type="CDD" id="cd03311">
    <property type="entry name" value="CIMS_C_terminal_like"/>
    <property type="match status" value="1"/>
</dbReference>
<keyword evidence="6 10" id="KW-0808">Transferase</keyword>
<feature type="binding site" evidence="10">
    <location>
        <begin position="432"/>
        <end position="434"/>
    </location>
    <ligand>
        <name>L-methionine</name>
        <dbReference type="ChEBI" id="CHEBI:57844"/>
    </ligand>
</feature>
<dbReference type="Pfam" id="PF01717">
    <property type="entry name" value="Meth_synt_2"/>
    <property type="match status" value="1"/>
</dbReference>
<feature type="binding site" evidence="10">
    <location>
        <position position="606"/>
    </location>
    <ligand>
        <name>5-methyltetrahydropteroyltri-L-glutamate</name>
        <dbReference type="ChEBI" id="CHEBI:58207"/>
    </ligand>
</feature>
<dbReference type="InterPro" id="IPR006276">
    <property type="entry name" value="Cobalamin-indep_Met_synthase"/>
</dbReference>
<comment type="similarity">
    <text evidence="3 10">Belongs to the vitamin-B12 independent methionine synthase family.</text>
</comment>
<feature type="binding site" evidence="10">
    <location>
        <begin position="516"/>
        <end position="517"/>
    </location>
    <ligand>
        <name>5-methyltetrahydropteroyltri-L-glutamate</name>
        <dbReference type="ChEBI" id="CHEBI:58207"/>
    </ligand>
</feature>
<dbReference type="SUPFAM" id="SSF51726">
    <property type="entry name" value="UROD/MetE-like"/>
    <property type="match status" value="2"/>
</dbReference>
<evidence type="ECO:0000256" key="10">
    <source>
        <dbReference type="HAMAP-Rule" id="MF_00172"/>
    </source>
</evidence>
<sequence>MTTAHTLGFPRIGAQRELKFAQEAFWRGDITEATLRETGSELRARHWALQKQAGLDFVSVGDFAWYDQVLNTLALLGALPGRFGFNAKELSLSDYYVAARGNPQHFAMEMTKWFDTNYHYLVPEWTADTSFNGGVDWLFEELAEAQAQGHNSKVTLVGPLTLLYLGKIKSGLTHKLDLLPKIIPAYQRLLARLQEQGLDWVQIDEPILTLDLDAAWLDAFVFSYHALVLQSPKILLASYFETVQDRAALLQSLPVAGVHLDLVRAPQQLDSLLQNWPQGRVLSAGVIDGRNIWRADLSALAVKLQAAQEKLGEQLWLAPSCSLLHVPVDLAAETALDEETRSWLAFATQKLVEVSALKSALNGNATDVAQEFLLADQAVASRRQSVRIHNPIVQKRLAHITAQDAERQSQFAERIRAQQQRFALPQFPTTSIGSFPQTRTIRQARAAYKRGGLTHLDYLEAMRAEIRHVVQQQEKLDIDVLVHGEPERNDMVEYFGEQLWGYGFTLNGWVQSYGSRCVKPPFIYGDVYRPEAMTVTWSEYAQSLTAKPMKGMLTGPVTMLQWSFVRDDQPRETTALQIALALRDEVCDLEKAGIGMIQIDEPAFREGLPLKQRDWASYLDWAVRAFKLSSAGVHDDTQIHTHMCYSEFNDILPWIAAMDADVITIETSRSDMELLDGFGEFAYPNDIGPGVYDIHSPRVPKVSEMQRLLQKARSVIPDARLWVNPDCGLKTRDWPETIAALENMVQAAKLLRATIAADDEEHQDCC</sequence>
<protein>
    <recommendedName>
        <fullName evidence="10">5-methyltetrahydropteroyltriglutamate--homocysteine methyltransferase</fullName>
        <ecNumber evidence="10">2.1.1.14</ecNumber>
    </recommendedName>
    <alternativeName>
        <fullName evidence="10">Cobalamin-independent methionine synthase</fullName>
    </alternativeName>
    <alternativeName>
        <fullName evidence="10">Methionine synthase, vitamin-B12 independent isozyme</fullName>
    </alternativeName>
</protein>
<feature type="binding site" evidence="10">
    <location>
        <position position="485"/>
    </location>
    <ligand>
        <name>L-methionine</name>
        <dbReference type="ChEBI" id="CHEBI:57844"/>
    </ligand>
</feature>
<organism evidence="13 14">
    <name type="scientific">Undibacterium hunanense</name>
    <dbReference type="NCBI Taxonomy" id="2762292"/>
    <lineage>
        <taxon>Bacteria</taxon>
        <taxon>Pseudomonadati</taxon>
        <taxon>Pseudomonadota</taxon>
        <taxon>Betaproteobacteria</taxon>
        <taxon>Burkholderiales</taxon>
        <taxon>Oxalobacteraceae</taxon>
        <taxon>Undibacterium</taxon>
    </lineage>
</organism>
<evidence type="ECO:0000259" key="11">
    <source>
        <dbReference type="Pfam" id="PF01717"/>
    </source>
</evidence>
<reference evidence="13 14" key="1">
    <citation type="submission" date="2020-08" db="EMBL/GenBank/DDBJ databases">
        <title>Novel species isolated from subtropical streams in China.</title>
        <authorList>
            <person name="Lu H."/>
        </authorList>
    </citation>
    <scope>NUCLEOTIDE SEQUENCE [LARGE SCALE GENOMIC DNA]</scope>
    <source>
        <strain evidence="13 14">CY18W</strain>
    </source>
</reference>
<feature type="domain" description="Cobalamin-independent methionine synthase MetE C-terminal/archaeal" evidence="11">
    <location>
        <begin position="427"/>
        <end position="749"/>
    </location>
</feature>
<evidence type="ECO:0000256" key="3">
    <source>
        <dbReference type="ARBA" id="ARBA00009553"/>
    </source>
</evidence>
<feature type="binding site" evidence="10">
    <location>
        <position position="600"/>
    </location>
    <ligand>
        <name>L-homocysteine</name>
        <dbReference type="ChEBI" id="CHEBI:58199"/>
    </ligand>
</feature>
<comment type="cofactor">
    <cofactor evidence="10">
        <name>Zn(2+)</name>
        <dbReference type="ChEBI" id="CHEBI:29105"/>
    </cofactor>
    <text evidence="10">Binds 1 zinc ion per subunit.</text>
</comment>
<feature type="binding site" evidence="10">
    <location>
        <position position="600"/>
    </location>
    <ligand>
        <name>L-methionine</name>
        <dbReference type="ChEBI" id="CHEBI:57844"/>
    </ligand>
</feature>
<name>A0ABR6ZPP8_9BURK</name>
<dbReference type="CDD" id="cd03312">
    <property type="entry name" value="CIMS_N_terminal_like"/>
    <property type="match status" value="1"/>
</dbReference>